<evidence type="ECO:0000256" key="4">
    <source>
        <dbReference type="ARBA" id="ARBA00023136"/>
    </source>
</evidence>
<evidence type="ECO:0000256" key="2">
    <source>
        <dbReference type="ARBA" id="ARBA00022692"/>
    </source>
</evidence>
<evidence type="ECO:0000256" key="1">
    <source>
        <dbReference type="ARBA" id="ARBA00004141"/>
    </source>
</evidence>
<accession>A0A9Q4PXR4</accession>
<feature type="transmembrane region" description="Helical" evidence="5">
    <location>
        <begin position="51"/>
        <end position="73"/>
    </location>
</feature>
<evidence type="ECO:0000313" key="6">
    <source>
        <dbReference type="EMBL" id="MDE4907423.1"/>
    </source>
</evidence>
<keyword evidence="3 5" id="KW-1133">Transmembrane helix</keyword>
<organism evidence="6 7">
    <name type="scientific">Methanogenium marinum</name>
    <dbReference type="NCBI Taxonomy" id="348610"/>
    <lineage>
        <taxon>Archaea</taxon>
        <taxon>Methanobacteriati</taxon>
        <taxon>Methanobacteriota</taxon>
        <taxon>Stenosarchaea group</taxon>
        <taxon>Methanomicrobia</taxon>
        <taxon>Methanomicrobiales</taxon>
        <taxon>Methanomicrobiaceae</taxon>
        <taxon>Methanogenium</taxon>
    </lineage>
</organism>
<keyword evidence="7" id="KW-1185">Reference proteome</keyword>
<name>A0A9Q4PXR4_9EURY</name>
<feature type="transmembrane region" description="Helical" evidence="5">
    <location>
        <begin position="188"/>
        <end position="210"/>
    </location>
</feature>
<comment type="subcellular location">
    <subcellularLocation>
        <location evidence="5">Cell membrane</location>
        <topology evidence="5">Multi-pass membrane protein</topology>
    </subcellularLocation>
    <subcellularLocation>
        <location evidence="1">Membrane</location>
        <topology evidence="1">Multi-pass membrane protein</topology>
    </subcellularLocation>
</comment>
<feature type="transmembrane region" description="Helical" evidence="5">
    <location>
        <begin position="222"/>
        <end position="242"/>
    </location>
</feature>
<feature type="transmembrane region" description="Helical" evidence="5">
    <location>
        <begin position="111"/>
        <end position="129"/>
    </location>
</feature>
<feature type="transmembrane region" description="Helical" evidence="5">
    <location>
        <begin position="85"/>
        <end position="105"/>
    </location>
</feature>
<evidence type="ECO:0000313" key="7">
    <source>
        <dbReference type="Proteomes" id="UP001143747"/>
    </source>
</evidence>
<dbReference type="GO" id="GO:0005886">
    <property type="term" value="C:plasma membrane"/>
    <property type="evidence" value="ECO:0007669"/>
    <property type="project" value="UniProtKB-SubCell"/>
</dbReference>
<comment type="caution">
    <text evidence="6">The sequence shown here is derived from an EMBL/GenBank/DDBJ whole genome shotgun (WGS) entry which is preliminary data.</text>
</comment>
<feature type="transmembrane region" description="Helical" evidence="5">
    <location>
        <begin position="251"/>
        <end position="269"/>
    </location>
</feature>
<dbReference type="Proteomes" id="UP001143747">
    <property type="component" value="Unassembled WGS sequence"/>
</dbReference>
<gene>
    <name evidence="6" type="ORF">L0665_02155</name>
</gene>
<dbReference type="PANTHER" id="PTHR43483:SF3">
    <property type="entry name" value="MEMBRANE TRANSPORTER PROTEIN HI_0806-RELATED"/>
    <property type="match status" value="1"/>
</dbReference>
<sequence>MDIFLQTVLILGLTGTLAGLGAGILGVGGGFVMVPVQYWVLVDLLGTDSTLATRVAFATSLAVVLPTAIATSSGHSKKGAVAWDAVKQMCVPGFFAAIAGAYVATSVHGDWLRYIFAALLLGAAVKMALKPTYTADDERDTAVWLFIFAGALFGFLSGLLGIGGGYLIVLFLTLVSGYEIHRAVGTSTAFLIFASAGGVLAYIIFGWGVTGIPSPSLGYVDLHQWVILVVTSIPASFVGVSLSHSISARHLEWLFVGLLLLSAAKMFGVF</sequence>
<dbReference type="Pfam" id="PF01925">
    <property type="entry name" value="TauE"/>
    <property type="match status" value="1"/>
</dbReference>
<dbReference type="PANTHER" id="PTHR43483">
    <property type="entry name" value="MEMBRANE TRANSPORTER PROTEIN HI_0806-RELATED"/>
    <property type="match status" value="1"/>
</dbReference>
<keyword evidence="4 5" id="KW-0472">Membrane</keyword>
<dbReference type="InterPro" id="IPR002781">
    <property type="entry name" value="TM_pro_TauE-like"/>
</dbReference>
<evidence type="ECO:0000256" key="5">
    <source>
        <dbReference type="RuleBase" id="RU363041"/>
    </source>
</evidence>
<dbReference type="EMBL" id="JAKELO010000002">
    <property type="protein sequence ID" value="MDE4907423.1"/>
    <property type="molecule type" value="Genomic_DNA"/>
</dbReference>
<evidence type="ECO:0000256" key="3">
    <source>
        <dbReference type="ARBA" id="ARBA00022989"/>
    </source>
</evidence>
<feature type="transmembrane region" description="Helical" evidence="5">
    <location>
        <begin position="7"/>
        <end position="31"/>
    </location>
</feature>
<feature type="transmembrane region" description="Helical" evidence="5">
    <location>
        <begin position="141"/>
        <end position="159"/>
    </location>
</feature>
<protein>
    <recommendedName>
        <fullName evidence="5">Probable membrane transporter protein</fullName>
    </recommendedName>
</protein>
<reference evidence="6" key="1">
    <citation type="submission" date="2022-01" db="EMBL/GenBank/DDBJ databases">
        <title>Draft genome of Methanogenium marinum DSM 15558.</title>
        <authorList>
            <person name="Chen S.-C."/>
            <person name="You Y.-T."/>
        </authorList>
    </citation>
    <scope>NUCLEOTIDE SEQUENCE</scope>
    <source>
        <strain evidence="6">DSM 15558</strain>
    </source>
</reference>
<dbReference type="AlphaFoldDB" id="A0A9Q4PXR4"/>
<keyword evidence="5" id="KW-1003">Cell membrane</keyword>
<proteinExistence type="inferred from homology"/>
<dbReference type="RefSeq" id="WP_274924073.1">
    <property type="nucleotide sequence ID" value="NZ_JAKELO010000002.1"/>
</dbReference>
<comment type="similarity">
    <text evidence="5">Belongs to the 4-toluene sulfonate uptake permease (TSUP) (TC 2.A.102) family.</text>
</comment>
<keyword evidence="2 5" id="KW-0812">Transmembrane</keyword>